<gene>
    <name evidence="1" type="ORF">Zm00014a_044399</name>
</gene>
<evidence type="ECO:0000313" key="1">
    <source>
        <dbReference type="EMBL" id="PWZ40531.1"/>
    </source>
</evidence>
<sequence>MPVFFPCFFLSFFYENELIHINLLHGFCKTTMLQRSPKA</sequence>
<dbReference type="Proteomes" id="UP000251960">
    <property type="component" value="Chromosome 2"/>
</dbReference>
<accession>A0A3L6G167</accession>
<dbReference type="AlphaFoldDB" id="A0A3L6G167"/>
<reference evidence="1" key="1">
    <citation type="journal article" date="2018" name="Nat. Genet.">
        <title>Extensive intraspecific gene order and gene structural variations between Mo17 and other maize genomes.</title>
        <authorList>
            <person name="Sun S."/>
            <person name="Zhou Y."/>
            <person name="Chen J."/>
            <person name="Shi J."/>
            <person name="Zhao H."/>
            <person name="Zhao H."/>
            <person name="Song W."/>
            <person name="Zhang M."/>
            <person name="Cui Y."/>
            <person name="Dong X."/>
            <person name="Liu H."/>
            <person name="Ma X."/>
            <person name="Jiao Y."/>
            <person name="Wang B."/>
            <person name="Wei X."/>
            <person name="Stein J.C."/>
            <person name="Glaubitz J.C."/>
            <person name="Lu F."/>
            <person name="Yu G."/>
            <person name="Liang C."/>
            <person name="Fengler K."/>
            <person name="Li B."/>
            <person name="Rafalski A."/>
            <person name="Schnable P.S."/>
            <person name="Ware D.H."/>
            <person name="Buckler E.S."/>
            <person name="Lai J."/>
        </authorList>
    </citation>
    <scope>NUCLEOTIDE SEQUENCE [LARGE SCALE GENOMIC DNA]</scope>
    <source>
        <tissue evidence="1">Seedling</tissue>
    </source>
</reference>
<organism evidence="1">
    <name type="scientific">Zea mays</name>
    <name type="common">Maize</name>
    <dbReference type="NCBI Taxonomy" id="4577"/>
    <lineage>
        <taxon>Eukaryota</taxon>
        <taxon>Viridiplantae</taxon>
        <taxon>Streptophyta</taxon>
        <taxon>Embryophyta</taxon>
        <taxon>Tracheophyta</taxon>
        <taxon>Spermatophyta</taxon>
        <taxon>Magnoliopsida</taxon>
        <taxon>Liliopsida</taxon>
        <taxon>Poales</taxon>
        <taxon>Poaceae</taxon>
        <taxon>PACMAD clade</taxon>
        <taxon>Panicoideae</taxon>
        <taxon>Andropogonodae</taxon>
        <taxon>Andropogoneae</taxon>
        <taxon>Tripsacinae</taxon>
        <taxon>Zea</taxon>
    </lineage>
</organism>
<protein>
    <submittedName>
        <fullName evidence="1">Uncharacterized protein</fullName>
    </submittedName>
</protein>
<comment type="caution">
    <text evidence="1">The sequence shown here is derived from an EMBL/GenBank/DDBJ whole genome shotgun (WGS) entry which is preliminary data.</text>
</comment>
<dbReference type="EMBL" id="NCVQ01000003">
    <property type="protein sequence ID" value="PWZ40531.1"/>
    <property type="molecule type" value="Genomic_DNA"/>
</dbReference>
<name>A0A3L6G167_MAIZE</name>
<proteinExistence type="predicted"/>